<feature type="transmembrane region" description="Helical" evidence="1">
    <location>
        <begin position="12"/>
        <end position="29"/>
    </location>
</feature>
<evidence type="ECO:0000313" key="2">
    <source>
        <dbReference type="EMBL" id="MBU2690683.1"/>
    </source>
</evidence>
<proteinExistence type="predicted"/>
<gene>
    <name evidence="2" type="ORF">KJ970_07115</name>
</gene>
<organism evidence="2 3">
    <name type="scientific">Eiseniibacteriota bacterium</name>
    <dbReference type="NCBI Taxonomy" id="2212470"/>
    <lineage>
        <taxon>Bacteria</taxon>
        <taxon>Candidatus Eiseniibacteriota</taxon>
    </lineage>
</organism>
<sequence>MPVLMKGDMPVHILAIIGLAVLCSGWIIVQRFISRHDPEAPTIERNCGCCGEDCTVDDDGKTCRMDQNR</sequence>
<name>A0A948WC81_UNCEI</name>
<evidence type="ECO:0000256" key="1">
    <source>
        <dbReference type="SAM" id="Phobius"/>
    </source>
</evidence>
<comment type="caution">
    <text evidence="2">The sequence shown here is derived from an EMBL/GenBank/DDBJ whole genome shotgun (WGS) entry which is preliminary data.</text>
</comment>
<dbReference type="EMBL" id="JAHJDP010000034">
    <property type="protein sequence ID" value="MBU2690683.1"/>
    <property type="molecule type" value="Genomic_DNA"/>
</dbReference>
<keyword evidence="1" id="KW-0812">Transmembrane</keyword>
<keyword evidence="1" id="KW-1133">Transmembrane helix</keyword>
<reference evidence="2" key="1">
    <citation type="submission" date="2021-05" db="EMBL/GenBank/DDBJ databases">
        <title>Energy efficiency and biological interactions define the core microbiome of deep oligotrophic groundwater.</title>
        <authorList>
            <person name="Mehrshad M."/>
            <person name="Lopez-Fernandez M."/>
            <person name="Bell E."/>
            <person name="Bernier-Latmani R."/>
            <person name="Bertilsson S."/>
            <person name="Dopson M."/>
        </authorList>
    </citation>
    <scope>NUCLEOTIDE SEQUENCE</scope>
    <source>
        <strain evidence="2">Modern_marine.mb.64</strain>
    </source>
</reference>
<keyword evidence="1" id="KW-0472">Membrane</keyword>
<dbReference type="AlphaFoldDB" id="A0A948WC81"/>
<protein>
    <recommendedName>
        <fullName evidence="4">FeoB-associated Cys-rich membrane protein</fullName>
    </recommendedName>
</protein>
<accession>A0A948WC81</accession>
<evidence type="ECO:0008006" key="4">
    <source>
        <dbReference type="Google" id="ProtNLM"/>
    </source>
</evidence>
<dbReference type="Proteomes" id="UP000777784">
    <property type="component" value="Unassembled WGS sequence"/>
</dbReference>
<evidence type="ECO:0000313" key="3">
    <source>
        <dbReference type="Proteomes" id="UP000777784"/>
    </source>
</evidence>